<feature type="coiled-coil region" evidence="1">
    <location>
        <begin position="405"/>
        <end position="481"/>
    </location>
</feature>
<keyword evidence="3" id="KW-1185">Reference proteome</keyword>
<gene>
    <name evidence="2" type="ORF">K0T92_09920</name>
</gene>
<protein>
    <submittedName>
        <fullName evidence="2">Uncharacterized protein</fullName>
    </submittedName>
</protein>
<accession>A0ABS7D5K7</accession>
<organism evidence="2 3">
    <name type="scientific">Paenibacillus oenotherae</name>
    <dbReference type="NCBI Taxonomy" id="1435645"/>
    <lineage>
        <taxon>Bacteria</taxon>
        <taxon>Bacillati</taxon>
        <taxon>Bacillota</taxon>
        <taxon>Bacilli</taxon>
        <taxon>Bacillales</taxon>
        <taxon>Paenibacillaceae</taxon>
        <taxon>Paenibacillus</taxon>
    </lineage>
</organism>
<comment type="caution">
    <text evidence="2">The sequence shown here is derived from an EMBL/GenBank/DDBJ whole genome shotgun (WGS) entry which is preliminary data.</text>
</comment>
<dbReference type="EMBL" id="JAHZIJ010000005">
    <property type="protein sequence ID" value="MBW7475063.1"/>
    <property type="molecule type" value="Genomic_DNA"/>
</dbReference>
<keyword evidence="1" id="KW-0175">Coiled coil</keyword>
<sequence length="501" mass="58257">MKILYSKYTRERLAQFQLETSIYEVDGRKMVRKRALTPSAREHVENIHRNSVQLGQQYSNVSVLVPEIRGNELHYPFIEGESWDHKLHRLIVLKDKERFIAELRDFVRVLNGLQTPVIEKFISDEGFHEVFGVQLTIEDSNCLMPANIDLIFDNVISDGEGNIVILDCEWVFPFKIPSLYIIWRSVYAFWVKHQYEVRALFEFEELCDVVGITQDKHNIFLEMEETHFQKYVHGIKDYTAYEKKGYTTEQLVQTTLDNQVAVGVYLPVDRVYTYVKELSINAGEQYQNLVYSFEEKFDDHIRIDPANFPALIEVKAVQLQEAQSTVPAEVANTDNHFEGITFSDDLIRLESADSLKMIALSDNSHLFFKINRQITGDFHVKISMRVIKVLPAAVVDYIISSKQESTVLEQEKQTVEDTNHQLQIELDEMAGNVAGLEKSTAELMVKLDSVEREKEELERTIEELESRNRELLMNVQLMENSHSWKLTAPLRAAQRTWKKNR</sequence>
<evidence type="ECO:0000313" key="3">
    <source>
        <dbReference type="Proteomes" id="UP000812277"/>
    </source>
</evidence>
<dbReference type="RefSeq" id="WP_219872304.1">
    <property type="nucleotide sequence ID" value="NZ_JAHZIJ010000005.1"/>
</dbReference>
<reference evidence="2 3" key="1">
    <citation type="submission" date="2021-07" db="EMBL/GenBank/DDBJ databases">
        <title>Paenibacillus radiodurans sp. nov., isolated from the southeastern edge of Tengger Desert.</title>
        <authorList>
            <person name="Zhang G."/>
        </authorList>
    </citation>
    <scope>NUCLEOTIDE SEQUENCE [LARGE SCALE GENOMIC DNA]</scope>
    <source>
        <strain evidence="2 3">DT7-4</strain>
    </source>
</reference>
<name>A0ABS7D5K7_9BACL</name>
<evidence type="ECO:0000313" key="2">
    <source>
        <dbReference type="EMBL" id="MBW7475063.1"/>
    </source>
</evidence>
<dbReference type="Proteomes" id="UP000812277">
    <property type="component" value="Unassembled WGS sequence"/>
</dbReference>
<evidence type="ECO:0000256" key="1">
    <source>
        <dbReference type="SAM" id="Coils"/>
    </source>
</evidence>
<proteinExistence type="predicted"/>